<dbReference type="EMBL" id="CP036433">
    <property type="protein sequence ID" value="QDU97102.1"/>
    <property type="molecule type" value="Genomic_DNA"/>
</dbReference>
<dbReference type="Proteomes" id="UP000317648">
    <property type="component" value="Chromosome"/>
</dbReference>
<evidence type="ECO:0000313" key="1">
    <source>
        <dbReference type="EMBL" id="QDU97102.1"/>
    </source>
</evidence>
<proteinExistence type="predicted"/>
<reference evidence="1 2" key="1">
    <citation type="submission" date="2019-02" db="EMBL/GenBank/DDBJ databases">
        <title>Deep-cultivation of Planctomycetes and their phenomic and genomic characterization uncovers novel biology.</title>
        <authorList>
            <person name="Wiegand S."/>
            <person name="Jogler M."/>
            <person name="Boedeker C."/>
            <person name="Pinto D."/>
            <person name="Vollmers J."/>
            <person name="Rivas-Marin E."/>
            <person name="Kohn T."/>
            <person name="Peeters S.H."/>
            <person name="Heuer A."/>
            <person name="Rast P."/>
            <person name="Oberbeckmann S."/>
            <person name="Bunk B."/>
            <person name="Jeske O."/>
            <person name="Meyerdierks A."/>
            <person name="Storesund J.E."/>
            <person name="Kallscheuer N."/>
            <person name="Luecker S."/>
            <person name="Lage O.M."/>
            <person name="Pohl T."/>
            <person name="Merkel B.J."/>
            <person name="Hornburger P."/>
            <person name="Mueller R.-W."/>
            <person name="Bruemmer F."/>
            <person name="Labrenz M."/>
            <person name="Spormann A.M."/>
            <person name="Op den Camp H."/>
            <person name="Overmann J."/>
            <person name="Amann R."/>
            <person name="Jetten M.S.M."/>
            <person name="Mascher T."/>
            <person name="Medema M.H."/>
            <person name="Devos D.P."/>
            <person name="Kaster A.-K."/>
            <person name="Ovreas L."/>
            <person name="Rohde M."/>
            <person name="Galperin M.Y."/>
            <person name="Jogler C."/>
        </authorList>
    </citation>
    <scope>NUCLEOTIDE SEQUENCE [LARGE SCALE GENOMIC DNA]</scope>
    <source>
        <strain evidence="1 2">Pla85_3_4</strain>
    </source>
</reference>
<keyword evidence="2" id="KW-1185">Reference proteome</keyword>
<name>A0A518DZ38_9BACT</name>
<accession>A0A518DZ38</accession>
<evidence type="ECO:0008006" key="3">
    <source>
        <dbReference type="Google" id="ProtNLM"/>
    </source>
</evidence>
<sequence length="126" mass="13868">MHLHRLVLSIAGLDPQIGGLNDLLGLPYYETPRQLPEGQGVHSSVVVWEATAELETISLEDLFARLAAHHAALHKIQGRKCLEMVAVLLPADGSVMLHLDRNMLQSLEALNCEVSLQVAKVYSKPR</sequence>
<dbReference type="KEGG" id="lcre:Pla8534_49280"/>
<dbReference type="RefSeq" id="WP_145055897.1">
    <property type="nucleotide sequence ID" value="NZ_CP036433.1"/>
</dbReference>
<dbReference type="AlphaFoldDB" id="A0A518DZ38"/>
<organism evidence="1 2">
    <name type="scientific">Lignipirellula cremea</name>
    <dbReference type="NCBI Taxonomy" id="2528010"/>
    <lineage>
        <taxon>Bacteria</taxon>
        <taxon>Pseudomonadati</taxon>
        <taxon>Planctomycetota</taxon>
        <taxon>Planctomycetia</taxon>
        <taxon>Pirellulales</taxon>
        <taxon>Pirellulaceae</taxon>
        <taxon>Lignipirellula</taxon>
    </lineage>
</organism>
<protein>
    <recommendedName>
        <fullName evidence="3">DUF4279 domain-containing protein</fullName>
    </recommendedName>
</protein>
<evidence type="ECO:0000313" key="2">
    <source>
        <dbReference type="Proteomes" id="UP000317648"/>
    </source>
</evidence>
<gene>
    <name evidence="1" type="ORF">Pla8534_49280</name>
</gene>